<dbReference type="Proteomes" id="UP000190105">
    <property type="component" value="Unassembled WGS sequence"/>
</dbReference>
<evidence type="ECO:0000259" key="1">
    <source>
        <dbReference type="Pfam" id="PF16107"/>
    </source>
</evidence>
<sequence length="158" mass="18238">MSLDTKEKPLGLTVYYEKQEGSAGQNLNASSYTIMEKNALVLFAMIKNLDEIKFAYRDSKSTGSLDTSKYSVIFSYKRRDIENTYGNTASMYDNLELLKNALYNNSSNNNFKKYSFYNLPEFTDEEVTSARAVVEKYFKALHDKNDKAILETIHKKRK</sequence>
<feature type="domain" description="DUF4825" evidence="1">
    <location>
        <begin position="2"/>
        <end position="60"/>
    </location>
</feature>
<reference evidence="3" key="1">
    <citation type="submission" date="2017-02" db="EMBL/GenBank/DDBJ databases">
        <authorList>
            <person name="Varghese N."/>
            <person name="Submissions S."/>
        </authorList>
    </citation>
    <scope>NUCLEOTIDE SEQUENCE [LARGE SCALE GENOMIC DNA]</scope>
    <source>
        <strain evidence="3">USBA 833</strain>
    </source>
</reference>
<name>A0A1T4Y0P0_9CLOT</name>
<dbReference type="Pfam" id="PF16107">
    <property type="entry name" value="DUF4825"/>
    <property type="match status" value="1"/>
</dbReference>
<keyword evidence="3" id="KW-1185">Reference proteome</keyword>
<evidence type="ECO:0000313" key="2">
    <source>
        <dbReference type="EMBL" id="SKA95048.1"/>
    </source>
</evidence>
<protein>
    <recommendedName>
        <fullName evidence="1">DUF4825 domain-containing protein</fullName>
    </recommendedName>
</protein>
<dbReference type="EMBL" id="FUYH01000017">
    <property type="protein sequence ID" value="SKA95048.1"/>
    <property type="molecule type" value="Genomic_DNA"/>
</dbReference>
<accession>A0A1T4Y0P0</accession>
<proteinExistence type="predicted"/>
<gene>
    <name evidence="2" type="ORF">SAMN05443428_11723</name>
</gene>
<organism evidence="2 3">
    <name type="scientific">Caloramator quimbayensis</name>
    <dbReference type="NCBI Taxonomy" id="1147123"/>
    <lineage>
        <taxon>Bacteria</taxon>
        <taxon>Bacillati</taxon>
        <taxon>Bacillota</taxon>
        <taxon>Clostridia</taxon>
        <taxon>Eubacteriales</taxon>
        <taxon>Clostridiaceae</taxon>
        <taxon>Caloramator</taxon>
    </lineage>
</organism>
<dbReference type="AlphaFoldDB" id="A0A1T4Y0P0"/>
<dbReference type="InterPro" id="IPR032250">
    <property type="entry name" value="DUF4825"/>
</dbReference>
<evidence type="ECO:0000313" key="3">
    <source>
        <dbReference type="Proteomes" id="UP000190105"/>
    </source>
</evidence>